<dbReference type="SUPFAM" id="SSF55874">
    <property type="entry name" value="ATPase domain of HSP90 chaperone/DNA topoisomerase II/histidine kinase"/>
    <property type="match status" value="1"/>
</dbReference>
<proteinExistence type="predicted"/>
<keyword evidence="5" id="KW-0597">Phosphoprotein</keyword>
<dbReference type="SMART" id="SM00387">
    <property type="entry name" value="HATPase_c"/>
    <property type="match status" value="1"/>
</dbReference>
<evidence type="ECO:0000256" key="8">
    <source>
        <dbReference type="ARBA" id="ARBA00023136"/>
    </source>
</evidence>
<dbReference type="SUPFAM" id="SSF47384">
    <property type="entry name" value="Homodimeric domain of signal transducing histidine kinase"/>
    <property type="match status" value="1"/>
</dbReference>
<dbReference type="PRINTS" id="PR00344">
    <property type="entry name" value="BCTRLSENSOR"/>
</dbReference>
<dbReference type="Pfam" id="PF02518">
    <property type="entry name" value="HATPase_c"/>
    <property type="match status" value="1"/>
</dbReference>
<evidence type="ECO:0000256" key="2">
    <source>
        <dbReference type="ARBA" id="ARBA00004651"/>
    </source>
</evidence>
<dbReference type="Pfam" id="PF08269">
    <property type="entry name" value="dCache_2"/>
    <property type="match status" value="1"/>
</dbReference>
<dbReference type="InterPro" id="IPR033480">
    <property type="entry name" value="sCache_2"/>
</dbReference>
<dbReference type="GO" id="GO:0005886">
    <property type="term" value="C:plasma membrane"/>
    <property type="evidence" value="ECO:0007669"/>
    <property type="project" value="UniProtKB-SubCell"/>
</dbReference>
<dbReference type="InterPro" id="IPR005467">
    <property type="entry name" value="His_kinase_dom"/>
</dbReference>
<evidence type="ECO:0000256" key="1">
    <source>
        <dbReference type="ARBA" id="ARBA00000085"/>
    </source>
</evidence>
<sequence length="643" mass="76045">MSTKNEKTILKIIKYSPPILIIFISTFLIIFIYIEYNTTYLQEKKIMEKEFIKFNKEIVKNNVDVAYNTILEIKKNTEIELKKSIKQRVYEAIDIANRIYNENKDTKDKQTIKKMIKDALIDIRFNEGRGYYYIYSFDYICELLPLDKSLEGKSFYNYQDSNGKYLIRDMIKQLKLDNEGFMTWYYHKPNDMKNNYKKIGFNVYFKPLDWFIGTGEYVDDYEESAKKSALGYLKSLRYLNNNYIFAIDYDGTYLFHIKKEVVGQNVFKFDDVRYDKNLAIKISDIVENGTEGYITYIQNKKPDTNKPTKKTSFIKIVPSWNWIIGQGFYDDRFEKTLEEKKLFLEKKFTNYISNIIIFSALLIFILLFVSILISKILQKKFQKYKNDIKIYVNENNKQRDILAHQSKMTAMGDMIANIAHQWRQPLSVITTAASGVKVNNELNLLESDSLNKSMDLIVEQSLFLSHIIEDFKDFLNSKNEKTYFNIERVVDKAINLAYGKFENNEFEIIKDIDNIQMENFENQLLQILINILKNSFDQFEKIVGKRLLFISVKAKNNKVKILIKDNAGGIQKDIIERIFEPYFTTKHQYQGTGMGLYMIEEIVRKHMHGNIFVTNDEYEYENIIYKGANFHIEIPLKCEISNK</sequence>
<dbReference type="RefSeq" id="WP_013134854.1">
    <property type="nucleotide sequence ID" value="NC_014166.1"/>
</dbReference>
<dbReference type="EC" id="2.7.13.3" evidence="3"/>
<dbReference type="InterPro" id="IPR003661">
    <property type="entry name" value="HisK_dim/P_dom"/>
</dbReference>
<dbReference type="Gene3D" id="1.10.287.130">
    <property type="match status" value="1"/>
</dbReference>
<feature type="transmembrane region" description="Helical" evidence="9">
    <location>
        <begin position="12"/>
        <end position="34"/>
    </location>
</feature>
<evidence type="ECO:0000256" key="4">
    <source>
        <dbReference type="ARBA" id="ARBA00022475"/>
    </source>
</evidence>
<dbReference type="Gene3D" id="3.30.565.10">
    <property type="entry name" value="Histidine kinase-like ATPase, C-terminal domain"/>
    <property type="match status" value="1"/>
</dbReference>
<dbReference type="STRING" id="572480.Arnit_1047"/>
<comment type="catalytic activity">
    <reaction evidence="1">
        <text>ATP + protein L-histidine = ADP + protein N-phospho-L-histidine.</text>
        <dbReference type="EC" id="2.7.13.3"/>
    </reaction>
</comment>
<keyword evidence="4" id="KW-1003">Cell membrane</keyword>
<keyword evidence="6 9" id="KW-0812">Transmembrane</keyword>
<reference evidence="11 12" key="1">
    <citation type="journal article" date="2010" name="Stand. Genomic Sci.">
        <title>Complete genome sequence of Arcobacter nitrofigilis type strain (CI).</title>
        <authorList>
            <person name="Pati A."/>
            <person name="Gronow S."/>
            <person name="Lapidus A."/>
            <person name="Copeland A."/>
            <person name="Glavina Del Rio T."/>
            <person name="Nolan M."/>
            <person name="Lucas S."/>
            <person name="Tice H."/>
            <person name="Cheng J.F."/>
            <person name="Han C."/>
            <person name="Chertkov O."/>
            <person name="Bruce D."/>
            <person name="Tapia R."/>
            <person name="Goodwin L."/>
            <person name="Pitluck S."/>
            <person name="Liolios K."/>
            <person name="Ivanova N."/>
            <person name="Mavromatis K."/>
            <person name="Chen A."/>
            <person name="Palaniappan K."/>
            <person name="Land M."/>
            <person name="Hauser L."/>
            <person name="Chang Y.J."/>
            <person name="Jeffries C.D."/>
            <person name="Detter J.C."/>
            <person name="Rohde M."/>
            <person name="Goker M."/>
            <person name="Bristow J."/>
            <person name="Eisen J.A."/>
            <person name="Markowitz V."/>
            <person name="Hugenholtz P."/>
            <person name="Klenk H.P."/>
            <person name="Kyrpides N.C."/>
        </authorList>
    </citation>
    <scope>NUCLEOTIDE SEQUENCE [LARGE SCALE GENOMIC DNA]</scope>
    <source>
        <strain evidence="12">ATCC 33309 / DSM 7299 / CCUG 15893 / LMG 7604 / NCTC 12251 / CI</strain>
    </source>
</reference>
<dbReference type="HOGENOM" id="CLU_000445_133_1_7"/>
<dbReference type="eggNOG" id="COG4191">
    <property type="taxonomic scope" value="Bacteria"/>
</dbReference>
<dbReference type="InterPro" id="IPR036097">
    <property type="entry name" value="HisK_dim/P_sf"/>
</dbReference>
<evidence type="ECO:0000313" key="12">
    <source>
        <dbReference type="Proteomes" id="UP000000939"/>
    </source>
</evidence>
<dbReference type="InterPro" id="IPR004010">
    <property type="entry name" value="Double_Cache_2"/>
</dbReference>
<dbReference type="PROSITE" id="PS50109">
    <property type="entry name" value="HIS_KIN"/>
    <property type="match status" value="1"/>
</dbReference>
<keyword evidence="12" id="KW-1185">Reference proteome</keyword>
<keyword evidence="11" id="KW-0808">Transferase</keyword>
<dbReference type="eggNOG" id="COG4564">
    <property type="taxonomic scope" value="Bacteria"/>
</dbReference>
<keyword evidence="11" id="KW-0418">Kinase</keyword>
<evidence type="ECO:0000256" key="7">
    <source>
        <dbReference type="ARBA" id="ARBA00022989"/>
    </source>
</evidence>
<dbReference type="PANTHER" id="PTHR43065">
    <property type="entry name" value="SENSOR HISTIDINE KINASE"/>
    <property type="match status" value="1"/>
</dbReference>
<dbReference type="InterPro" id="IPR036890">
    <property type="entry name" value="HATPase_C_sf"/>
</dbReference>
<evidence type="ECO:0000256" key="9">
    <source>
        <dbReference type="SAM" id="Phobius"/>
    </source>
</evidence>
<keyword evidence="8 9" id="KW-0472">Membrane</keyword>
<dbReference type="InterPro" id="IPR004358">
    <property type="entry name" value="Sig_transdc_His_kin-like_C"/>
</dbReference>
<evidence type="ECO:0000259" key="10">
    <source>
        <dbReference type="PROSITE" id="PS50109"/>
    </source>
</evidence>
<name>D5V3C7_ARCNC</name>
<accession>D5V3C7</accession>
<organism evidence="11 12">
    <name type="scientific">Arcobacter nitrofigilis (strain ATCC 33309 / DSM 7299 / CCUG 15893 / LMG 7604 / NCTC 12251 / CI)</name>
    <name type="common">Campylobacter nitrofigilis</name>
    <dbReference type="NCBI Taxonomy" id="572480"/>
    <lineage>
        <taxon>Bacteria</taxon>
        <taxon>Pseudomonadati</taxon>
        <taxon>Campylobacterota</taxon>
        <taxon>Epsilonproteobacteria</taxon>
        <taxon>Campylobacterales</taxon>
        <taxon>Arcobacteraceae</taxon>
        <taxon>Arcobacter</taxon>
    </lineage>
</organism>
<dbReference type="InterPro" id="IPR003594">
    <property type="entry name" value="HATPase_dom"/>
</dbReference>
<keyword evidence="7 9" id="KW-1133">Transmembrane helix</keyword>
<dbReference type="SMART" id="SM01049">
    <property type="entry name" value="Cache_2"/>
    <property type="match status" value="2"/>
</dbReference>
<gene>
    <name evidence="11" type="ordered locus">Arnit_1047</name>
</gene>
<dbReference type="Gene3D" id="3.30.450.20">
    <property type="entry name" value="PAS domain"/>
    <property type="match status" value="2"/>
</dbReference>
<dbReference type="AlphaFoldDB" id="D5V3C7"/>
<dbReference type="Proteomes" id="UP000000939">
    <property type="component" value="Chromosome"/>
</dbReference>
<evidence type="ECO:0000256" key="5">
    <source>
        <dbReference type="ARBA" id="ARBA00022553"/>
    </source>
</evidence>
<evidence type="ECO:0000256" key="6">
    <source>
        <dbReference type="ARBA" id="ARBA00022692"/>
    </source>
</evidence>
<dbReference type="EMBL" id="CP001999">
    <property type="protein sequence ID" value="ADG92709.1"/>
    <property type="molecule type" value="Genomic_DNA"/>
</dbReference>
<comment type="subcellular location">
    <subcellularLocation>
        <location evidence="2">Cell membrane</location>
        <topology evidence="2">Multi-pass membrane protein</topology>
    </subcellularLocation>
</comment>
<dbReference type="KEGG" id="ant:Arnit_1047"/>
<dbReference type="OrthoDB" id="5348736at2"/>
<feature type="transmembrane region" description="Helical" evidence="9">
    <location>
        <begin position="351"/>
        <end position="373"/>
    </location>
</feature>
<evidence type="ECO:0000313" key="11">
    <source>
        <dbReference type="EMBL" id="ADG92709.1"/>
    </source>
</evidence>
<feature type="domain" description="Histidine kinase" evidence="10">
    <location>
        <begin position="417"/>
        <end position="638"/>
    </location>
</feature>
<dbReference type="PANTHER" id="PTHR43065:SF42">
    <property type="entry name" value="TWO-COMPONENT SENSOR PPRA"/>
    <property type="match status" value="1"/>
</dbReference>
<dbReference type="CDD" id="cd00082">
    <property type="entry name" value="HisKA"/>
    <property type="match status" value="1"/>
</dbReference>
<dbReference type="GO" id="GO:0000155">
    <property type="term" value="F:phosphorelay sensor kinase activity"/>
    <property type="evidence" value="ECO:0007669"/>
    <property type="project" value="InterPro"/>
</dbReference>
<evidence type="ECO:0000256" key="3">
    <source>
        <dbReference type="ARBA" id="ARBA00012438"/>
    </source>
</evidence>
<protein>
    <recommendedName>
        <fullName evidence="3">histidine kinase</fullName>
        <ecNumber evidence="3">2.7.13.3</ecNumber>
    </recommendedName>
</protein>